<organism evidence="2 3">
    <name type="scientific">Microbacterium foliorum</name>
    <dbReference type="NCBI Taxonomy" id="104336"/>
    <lineage>
        <taxon>Bacteria</taxon>
        <taxon>Bacillati</taxon>
        <taxon>Actinomycetota</taxon>
        <taxon>Actinomycetes</taxon>
        <taxon>Micrococcales</taxon>
        <taxon>Microbacteriaceae</taxon>
        <taxon>Microbacterium</taxon>
    </lineage>
</organism>
<feature type="transmembrane region" description="Helical" evidence="1">
    <location>
        <begin position="215"/>
        <end position="236"/>
    </location>
</feature>
<protein>
    <submittedName>
        <fullName evidence="2">ABC-2 type transport system permease protein</fullName>
    </submittedName>
</protein>
<keyword evidence="3" id="KW-1185">Reference proteome</keyword>
<evidence type="ECO:0000313" key="3">
    <source>
        <dbReference type="Proteomes" id="UP001249291"/>
    </source>
</evidence>
<name>A0ABU1HR07_9MICO</name>
<feature type="transmembrane region" description="Helical" evidence="1">
    <location>
        <begin position="12"/>
        <end position="34"/>
    </location>
</feature>
<dbReference type="Proteomes" id="UP001249291">
    <property type="component" value="Unassembled WGS sequence"/>
</dbReference>
<feature type="transmembrane region" description="Helical" evidence="1">
    <location>
        <begin position="139"/>
        <end position="159"/>
    </location>
</feature>
<comment type="caution">
    <text evidence="2">The sequence shown here is derived from an EMBL/GenBank/DDBJ whole genome shotgun (WGS) entry which is preliminary data.</text>
</comment>
<dbReference type="EMBL" id="JAVIZQ010000001">
    <property type="protein sequence ID" value="MDR6142487.1"/>
    <property type="molecule type" value="Genomic_DNA"/>
</dbReference>
<evidence type="ECO:0000313" key="2">
    <source>
        <dbReference type="EMBL" id="MDR6142487.1"/>
    </source>
</evidence>
<accession>A0ABU1HR07</accession>
<proteinExistence type="predicted"/>
<feature type="transmembrane region" description="Helical" evidence="1">
    <location>
        <begin position="54"/>
        <end position="74"/>
    </location>
</feature>
<feature type="transmembrane region" description="Helical" evidence="1">
    <location>
        <begin position="166"/>
        <end position="185"/>
    </location>
</feature>
<reference evidence="2 3" key="1">
    <citation type="submission" date="2023-08" db="EMBL/GenBank/DDBJ databases">
        <title>Functional and genomic diversity of the sorghum phyllosphere microbiome.</title>
        <authorList>
            <person name="Shade A."/>
        </authorList>
    </citation>
    <scope>NUCLEOTIDE SEQUENCE [LARGE SCALE GENOMIC DNA]</scope>
    <source>
        <strain evidence="2 3">SORGH_AS_0445</strain>
    </source>
</reference>
<dbReference type="RefSeq" id="WP_309690451.1">
    <property type="nucleotide sequence ID" value="NZ_JAVIZQ010000001.1"/>
</dbReference>
<sequence>MKDTVRSEALRSVSGSSILAVYLVAVLMPVFVLFSDGSRFDLAGLDPATATALLLEPLAWSAVSAAFVGAYGVTRECYYGSMDRTLTGVGFARAFSGKIVAGAVVAVALSLCIFVVWTVGVSVFLARNGSTLALTGSAWRIYAGALVGVVLGAFIGGAIGWITRNYYVTAAIILVLPMVVEFALLRTAPELAKFSPGLVLAALGVPGYQDRLLEFGPALCLALAWAVVLVAAAWGMGRRKVA</sequence>
<gene>
    <name evidence="2" type="ORF">QE375_002041</name>
</gene>
<keyword evidence="1" id="KW-0472">Membrane</keyword>
<keyword evidence="1" id="KW-0812">Transmembrane</keyword>
<keyword evidence="1" id="KW-1133">Transmembrane helix</keyword>
<evidence type="ECO:0000256" key="1">
    <source>
        <dbReference type="SAM" id="Phobius"/>
    </source>
</evidence>
<feature type="transmembrane region" description="Helical" evidence="1">
    <location>
        <begin position="95"/>
        <end position="119"/>
    </location>
</feature>